<dbReference type="eggNOG" id="arCOG02881">
    <property type="taxonomic scope" value="Archaea"/>
</dbReference>
<dbReference type="OrthoDB" id="204563at2157"/>
<evidence type="ECO:0000256" key="5">
    <source>
        <dbReference type="SAM" id="Phobius"/>
    </source>
</evidence>
<gene>
    <name evidence="7" type="ORF">C474_05010</name>
</gene>
<organism evidence="7 8">
    <name type="scientific">Halogeometricum pallidum JCM 14848</name>
    <dbReference type="NCBI Taxonomy" id="1227487"/>
    <lineage>
        <taxon>Archaea</taxon>
        <taxon>Methanobacteriati</taxon>
        <taxon>Methanobacteriota</taxon>
        <taxon>Stenosarchaea group</taxon>
        <taxon>Halobacteria</taxon>
        <taxon>Halobacteriales</taxon>
        <taxon>Haloferacaceae</taxon>
        <taxon>Halogeometricum</taxon>
    </lineage>
</organism>
<dbReference type="EMBL" id="AOIV01000008">
    <property type="protein sequence ID" value="ELZ33412.1"/>
    <property type="molecule type" value="Genomic_DNA"/>
</dbReference>
<comment type="caution">
    <text evidence="7">The sequence shown here is derived from an EMBL/GenBank/DDBJ whole genome shotgun (WGS) entry which is preliminary data.</text>
</comment>
<dbReference type="Pfam" id="PF01699">
    <property type="entry name" value="Na_Ca_ex"/>
    <property type="match status" value="2"/>
</dbReference>
<evidence type="ECO:0000256" key="4">
    <source>
        <dbReference type="ARBA" id="ARBA00023136"/>
    </source>
</evidence>
<keyword evidence="8" id="KW-1185">Reference proteome</keyword>
<dbReference type="InterPro" id="IPR044880">
    <property type="entry name" value="NCX_ion-bd_dom_sf"/>
</dbReference>
<feature type="transmembrane region" description="Helical" evidence="5">
    <location>
        <begin position="77"/>
        <end position="97"/>
    </location>
</feature>
<feature type="transmembrane region" description="Helical" evidence="5">
    <location>
        <begin position="148"/>
        <end position="167"/>
    </location>
</feature>
<feature type="domain" description="Sodium/calcium exchanger membrane region" evidence="6">
    <location>
        <begin position="14"/>
        <end position="169"/>
    </location>
</feature>
<dbReference type="Proteomes" id="UP000011513">
    <property type="component" value="Unassembled WGS sequence"/>
</dbReference>
<dbReference type="PATRIC" id="fig|1227487.5.peg.1021"/>
<dbReference type="GO" id="GO:0006874">
    <property type="term" value="P:intracellular calcium ion homeostasis"/>
    <property type="evidence" value="ECO:0007669"/>
    <property type="project" value="TreeGrafter"/>
</dbReference>
<evidence type="ECO:0000259" key="6">
    <source>
        <dbReference type="Pfam" id="PF01699"/>
    </source>
</evidence>
<feature type="transmembrane region" description="Helical" evidence="5">
    <location>
        <begin position="118"/>
        <end position="136"/>
    </location>
</feature>
<evidence type="ECO:0000256" key="2">
    <source>
        <dbReference type="ARBA" id="ARBA00022692"/>
    </source>
</evidence>
<feature type="transmembrane region" description="Helical" evidence="5">
    <location>
        <begin position="262"/>
        <end position="285"/>
    </location>
</feature>
<feature type="transmembrane region" description="Helical" evidence="5">
    <location>
        <begin position="228"/>
        <end position="250"/>
    </location>
</feature>
<dbReference type="Gene3D" id="1.20.1420.30">
    <property type="entry name" value="NCX, central ion-binding region"/>
    <property type="match status" value="1"/>
</dbReference>
<feature type="transmembrane region" description="Helical" evidence="5">
    <location>
        <begin position="291"/>
        <end position="309"/>
    </location>
</feature>
<dbReference type="FunCoup" id="M0DFA6">
    <property type="interactions" value="23"/>
</dbReference>
<dbReference type="PANTHER" id="PTHR10846">
    <property type="entry name" value="SODIUM/POTASSIUM/CALCIUM EXCHANGER"/>
    <property type="match status" value="1"/>
</dbReference>
<feature type="transmembrane region" description="Helical" evidence="5">
    <location>
        <begin position="197"/>
        <end position="216"/>
    </location>
</feature>
<evidence type="ECO:0000313" key="8">
    <source>
        <dbReference type="Proteomes" id="UP000011513"/>
    </source>
</evidence>
<feature type="domain" description="Sodium/calcium exchanger membrane region" evidence="6">
    <location>
        <begin position="194"/>
        <end position="335"/>
    </location>
</feature>
<protein>
    <submittedName>
        <fullName evidence="7">Ca2+/na+ antiporter</fullName>
    </submittedName>
</protein>
<comment type="subcellular location">
    <subcellularLocation>
        <location evidence="1">Membrane</location>
        <topology evidence="1">Multi-pass membrane protein</topology>
    </subcellularLocation>
</comment>
<dbReference type="InterPro" id="IPR004837">
    <property type="entry name" value="NaCa_Exmemb"/>
</dbReference>
<feature type="transmembrane region" description="Helical" evidence="5">
    <location>
        <begin position="321"/>
        <end position="345"/>
    </location>
</feature>
<dbReference type="GO" id="GO:0008273">
    <property type="term" value="F:calcium, potassium:sodium antiporter activity"/>
    <property type="evidence" value="ECO:0007669"/>
    <property type="project" value="TreeGrafter"/>
</dbReference>
<keyword evidence="4 5" id="KW-0472">Membrane</keyword>
<proteinExistence type="predicted"/>
<name>M0DFA6_HALPD</name>
<dbReference type="PANTHER" id="PTHR10846:SF8">
    <property type="entry name" value="INNER MEMBRANE PROTEIN YRBG"/>
    <property type="match status" value="1"/>
</dbReference>
<dbReference type="GO" id="GO:0005886">
    <property type="term" value="C:plasma membrane"/>
    <property type="evidence" value="ECO:0007669"/>
    <property type="project" value="TreeGrafter"/>
</dbReference>
<reference evidence="7 8" key="1">
    <citation type="journal article" date="2014" name="PLoS Genet.">
        <title>Phylogenetically driven sequencing of extremely halophilic archaea reveals strategies for static and dynamic osmo-response.</title>
        <authorList>
            <person name="Becker E.A."/>
            <person name="Seitzer P.M."/>
            <person name="Tritt A."/>
            <person name="Larsen D."/>
            <person name="Krusor M."/>
            <person name="Yao A.I."/>
            <person name="Wu D."/>
            <person name="Madern D."/>
            <person name="Eisen J.A."/>
            <person name="Darling A.E."/>
            <person name="Facciotti M.T."/>
        </authorList>
    </citation>
    <scope>NUCLEOTIDE SEQUENCE [LARGE SCALE GENOMIC DNA]</scope>
    <source>
        <strain evidence="7 8">JCM 14848</strain>
    </source>
</reference>
<dbReference type="InterPro" id="IPR004481">
    <property type="entry name" value="K/Na/Ca-exchanger"/>
</dbReference>
<evidence type="ECO:0000256" key="1">
    <source>
        <dbReference type="ARBA" id="ARBA00004141"/>
    </source>
</evidence>
<sequence>MVAATTFTLALYLGAAVVGAGLAFRGGELLVEAADSLGAYYRLPAVVQGAVVAAVGSSFPELSSTIIAAARYGAFDIGVGAVVGSAVFNILVIPSVSALAGEGSLASNRDLVFKETQFYLLSVAVVFLMFTLAVLYDGSADGDPFTGTLTPALGAVPLVLYGLYLFIQYTDTLEHRVKSPFNADPDAVNVEREWARLLVSLGIIVVSAELLVRAAVGFGNAFGTSTFLWGLTVVAAGTSLPDTFVSVVAARRGNADVSLANVLGSNIFALLVVLPAGVFAAGRATVSLPDVVPMMGFLVAASVAFFAVLRTDMRLSHREAYFLVALYGVFIVWLIAESLGVTSFVG</sequence>
<dbReference type="InParanoid" id="M0DFA6"/>
<dbReference type="AlphaFoldDB" id="M0DFA6"/>
<keyword evidence="2 5" id="KW-0812">Transmembrane</keyword>
<evidence type="ECO:0000256" key="3">
    <source>
        <dbReference type="ARBA" id="ARBA00022989"/>
    </source>
</evidence>
<dbReference type="GO" id="GO:0005262">
    <property type="term" value="F:calcium channel activity"/>
    <property type="evidence" value="ECO:0007669"/>
    <property type="project" value="TreeGrafter"/>
</dbReference>
<keyword evidence="3 5" id="KW-1133">Transmembrane helix</keyword>
<evidence type="ECO:0000313" key="7">
    <source>
        <dbReference type="EMBL" id="ELZ33412.1"/>
    </source>
</evidence>
<accession>M0DFA6</accession>
<dbReference type="RefSeq" id="WP_008384557.1">
    <property type="nucleotide sequence ID" value="NZ_AOIV01000008.1"/>
</dbReference>